<evidence type="ECO:0000313" key="2">
    <source>
        <dbReference type="EMBL" id="CAF4288731.1"/>
    </source>
</evidence>
<keyword evidence="1" id="KW-0472">Membrane</keyword>
<keyword evidence="1" id="KW-0812">Transmembrane</keyword>
<keyword evidence="1" id="KW-1133">Transmembrane helix</keyword>
<accession>A0A820H236</accession>
<feature type="transmembrane region" description="Helical" evidence="1">
    <location>
        <begin position="12"/>
        <end position="33"/>
    </location>
</feature>
<protein>
    <submittedName>
        <fullName evidence="2">Uncharacterized protein</fullName>
    </submittedName>
</protein>
<dbReference type="Proteomes" id="UP000663842">
    <property type="component" value="Unassembled WGS sequence"/>
</dbReference>
<gene>
    <name evidence="2" type="ORF">UXM345_LOCUS32754</name>
</gene>
<name>A0A820H236_9BILA</name>
<feature type="non-terminal residue" evidence="2">
    <location>
        <position position="66"/>
    </location>
</feature>
<sequence>MLFTTLRKRGQTIAEILIAYAFVGLLLGMRVILDRRYMVEYQMDLFSPQHAMILNNSMNNVVYYYP</sequence>
<evidence type="ECO:0000313" key="3">
    <source>
        <dbReference type="Proteomes" id="UP000663842"/>
    </source>
</evidence>
<comment type="caution">
    <text evidence="2">The sequence shown here is derived from an EMBL/GenBank/DDBJ whole genome shotgun (WGS) entry which is preliminary data.</text>
</comment>
<organism evidence="2 3">
    <name type="scientific">Rotaria magnacalcarata</name>
    <dbReference type="NCBI Taxonomy" id="392030"/>
    <lineage>
        <taxon>Eukaryota</taxon>
        <taxon>Metazoa</taxon>
        <taxon>Spiralia</taxon>
        <taxon>Gnathifera</taxon>
        <taxon>Rotifera</taxon>
        <taxon>Eurotatoria</taxon>
        <taxon>Bdelloidea</taxon>
        <taxon>Philodinida</taxon>
        <taxon>Philodinidae</taxon>
        <taxon>Rotaria</taxon>
    </lineage>
</organism>
<dbReference type="EMBL" id="CAJOBF010010265">
    <property type="protein sequence ID" value="CAF4288731.1"/>
    <property type="molecule type" value="Genomic_DNA"/>
</dbReference>
<proteinExistence type="predicted"/>
<evidence type="ECO:0000256" key="1">
    <source>
        <dbReference type="SAM" id="Phobius"/>
    </source>
</evidence>
<reference evidence="2" key="1">
    <citation type="submission" date="2021-02" db="EMBL/GenBank/DDBJ databases">
        <authorList>
            <person name="Nowell W R."/>
        </authorList>
    </citation>
    <scope>NUCLEOTIDE SEQUENCE</scope>
</reference>
<dbReference type="AlphaFoldDB" id="A0A820H236"/>